<evidence type="ECO:0000256" key="1">
    <source>
        <dbReference type="ARBA" id="ARBA00004177"/>
    </source>
</evidence>
<dbReference type="InterPro" id="IPR037202">
    <property type="entry name" value="ESCRT_assembly_dom"/>
</dbReference>
<sequence length="622" mass="70969">MREHPARTRKDADAAHSQRLHDMRDADAKRSFPNWRLQKRRLQLQLRTSFGKEAVSADDLYEQHVQRFGGLLQKVLDIRQSLDDYRTKALPLYSTAYAVGKGTDAEKFRHAMCAVNETKEVKNHFHNADAILSGAIRFLDIHINAMKSVRSQIERRKRLKLEFDCYDRKVCHLRAKSSVNARHLERNEQKLAQAREALQTSTFELYKVFAKYESERDTMLNGELEMVRQVMHNFYVKNAEATDFVISEEVDRNLIKERTDQIFQAMMAKELEKSKAALQGPLEPQQPAFDPVRSSQPPMPVPPPPSYGDNQQHEEVAALNFIPPPPPPPAPVQQPAASDDDLATKLRTISLTMPQMPKLKPFYIRRVPHDANATVLTTLPFPELLRQCPAAGSASQGATPWQWSAQNGNALMDAHEQEVKLWTDTKDRRKFEDLSDLYAIIKTTEHLETAYVRDAISQDEYTEACTKLISQFKTAETALRMGGFLDNIESFIAKYRLDCPRALERLVRIGVPATVVHNTTNRKADSVNVAQTVQSFITVMDVLKLNIRAVDEIQPLLSEMMSSLTQVSGLPPNFEGREKIESWLRVLNAMRASDELDEDQARQLSFDLDRSYSSFMAFLNKQ</sequence>
<evidence type="ECO:0000313" key="10">
    <source>
        <dbReference type="Proteomes" id="UP001146120"/>
    </source>
</evidence>
<dbReference type="Pfam" id="PF03997">
    <property type="entry name" value="VPS28"/>
    <property type="match status" value="1"/>
</dbReference>
<comment type="similarity">
    <text evidence="5">Belongs to the VPS28 family.</text>
</comment>
<proteinExistence type="inferred from homology"/>
<evidence type="ECO:0000259" key="8">
    <source>
        <dbReference type="PROSITE" id="PS51313"/>
    </source>
</evidence>
<dbReference type="InterPro" id="IPR027267">
    <property type="entry name" value="AH/BAR_dom_sf"/>
</dbReference>
<evidence type="ECO:0000256" key="6">
    <source>
        <dbReference type="SAM" id="MobiDB-lite"/>
    </source>
</evidence>
<feature type="region of interest" description="Disordered" evidence="6">
    <location>
        <begin position="281"/>
        <end position="339"/>
    </location>
</feature>
<dbReference type="Gene3D" id="1.20.120.1130">
    <property type="match status" value="1"/>
</dbReference>
<feature type="compositionally biased region" description="Pro residues" evidence="6">
    <location>
        <begin position="297"/>
        <end position="306"/>
    </location>
</feature>
<dbReference type="InterPro" id="IPR037206">
    <property type="entry name" value="VPS28_C_sf"/>
</dbReference>
<dbReference type="PROSITE" id="PS51313">
    <property type="entry name" value="VPS28_N"/>
    <property type="match status" value="1"/>
</dbReference>
<keyword evidence="4 5" id="KW-0653">Protein transport</keyword>
<evidence type="ECO:0000256" key="5">
    <source>
        <dbReference type="PROSITE-ProRule" id="PRU00642"/>
    </source>
</evidence>
<dbReference type="Gene3D" id="1.20.1270.60">
    <property type="entry name" value="Arfaptin homology (AH) domain/BAR domain"/>
    <property type="match status" value="1"/>
</dbReference>
<dbReference type="Proteomes" id="UP001146120">
    <property type="component" value="Unassembled WGS sequence"/>
</dbReference>
<dbReference type="GO" id="GO:0043328">
    <property type="term" value="P:protein transport to vacuole involved in ubiquitin-dependent protein catabolic process via the multivesicular body sorting pathway"/>
    <property type="evidence" value="ECO:0007669"/>
    <property type="project" value="TreeGrafter"/>
</dbReference>
<reference evidence="9" key="2">
    <citation type="journal article" date="2023" name="Microbiol Resour">
        <title>Decontamination and Annotation of the Draft Genome Sequence of the Oomycete Lagenidium giganteum ARSEF 373.</title>
        <authorList>
            <person name="Morgan W.R."/>
            <person name="Tartar A."/>
        </authorList>
    </citation>
    <scope>NUCLEOTIDE SEQUENCE</scope>
    <source>
        <strain evidence="9">ARSEF 373</strain>
    </source>
</reference>
<dbReference type="Gene3D" id="1.20.1440.200">
    <property type="match status" value="1"/>
</dbReference>
<reference evidence="9" key="1">
    <citation type="submission" date="2022-11" db="EMBL/GenBank/DDBJ databases">
        <authorList>
            <person name="Morgan W.R."/>
            <person name="Tartar A."/>
        </authorList>
    </citation>
    <scope>NUCLEOTIDE SEQUENCE</scope>
    <source>
        <strain evidence="9">ARSEF 373</strain>
    </source>
</reference>
<keyword evidence="2 5" id="KW-0813">Transport</keyword>
<organism evidence="9 10">
    <name type="scientific">Lagenidium giganteum</name>
    <dbReference type="NCBI Taxonomy" id="4803"/>
    <lineage>
        <taxon>Eukaryota</taxon>
        <taxon>Sar</taxon>
        <taxon>Stramenopiles</taxon>
        <taxon>Oomycota</taxon>
        <taxon>Peronosporomycetes</taxon>
        <taxon>Pythiales</taxon>
        <taxon>Pythiaceae</taxon>
    </lineage>
</organism>
<evidence type="ECO:0000256" key="3">
    <source>
        <dbReference type="ARBA" id="ARBA00022753"/>
    </source>
</evidence>
<dbReference type="InterPro" id="IPR038358">
    <property type="entry name" value="VPS28_N_sf"/>
</dbReference>
<dbReference type="InterPro" id="IPR017898">
    <property type="entry name" value="VPS28_N"/>
</dbReference>
<dbReference type="InterPro" id="IPR007143">
    <property type="entry name" value="Vps28"/>
</dbReference>
<comment type="caution">
    <text evidence="9">The sequence shown here is derived from an EMBL/GenBank/DDBJ whole genome shotgun (WGS) entry which is preliminary data.</text>
</comment>
<evidence type="ECO:0000256" key="4">
    <source>
        <dbReference type="ARBA" id="ARBA00022927"/>
    </source>
</evidence>
<dbReference type="EMBL" id="DAKRPA010000279">
    <property type="protein sequence ID" value="DAZ93957.1"/>
    <property type="molecule type" value="Genomic_DNA"/>
</dbReference>
<feature type="compositionally biased region" description="Pro residues" evidence="6">
    <location>
        <begin position="322"/>
        <end position="332"/>
    </location>
</feature>
<accession>A0AAV2YKU6</accession>
<feature type="domain" description="VPS28 C-terminal" evidence="7">
    <location>
        <begin position="524"/>
        <end position="620"/>
    </location>
</feature>
<dbReference type="GO" id="GO:0044877">
    <property type="term" value="F:protein-containing complex binding"/>
    <property type="evidence" value="ECO:0007669"/>
    <property type="project" value="TreeGrafter"/>
</dbReference>
<dbReference type="FunFam" id="1.20.120.1130:FF:000001">
    <property type="entry name" value="Vacuolar protein sorting-associated protein 28 homolog"/>
    <property type="match status" value="1"/>
</dbReference>
<gene>
    <name evidence="9" type="ORF">N0F65_001092</name>
</gene>
<feature type="domain" description="VPS28 N-terminal" evidence="8">
    <location>
        <begin position="408"/>
        <end position="517"/>
    </location>
</feature>
<dbReference type="InterPro" id="IPR017899">
    <property type="entry name" value="VPS28_C"/>
</dbReference>
<evidence type="ECO:0000256" key="2">
    <source>
        <dbReference type="ARBA" id="ARBA00022448"/>
    </source>
</evidence>
<feature type="region of interest" description="Disordered" evidence="6">
    <location>
        <begin position="1"/>
        <end position="25"/>
    </location>
</feature>
<keyword evidence="10" id="KW-1185">Reference proteome</keyword>
<dbReference type="SUPFAM" id="SSF103657">
    <property type="entry name" value="BAR/IMD domain-like"/>
    <property type="match status" value="1"/>
</dbReference>
<dbReference type="PROSITE" id="PS51310">
    <property type="entry name" value="VPS28_C"/>
    <property type="match status" value="1"/>
</dbReference>
<evidence type="ECO:0008006" key="11">
    <source>
        <dbReference type="Google" id="ProtNLM"/>
    </source>
</evidence>
<evidence type="ECO:0000259" key="7">
    <source>
        <dbReference type="PROSITE" id="PS51310"/>
    </source>
</evidence>
<dbReference type="SUPFAM" id="SSF140427">
    <property type="entry name" value="VPS28 C-terminal domain-like"/>
    <property type="match status" value="1"/>
</dbReference>
<dbReference type="PANTHER" id="PTHR12937">
    <property type="entry name" value="VACUOLAR PROTEIN SORTING 28, ISOFORM 2 VPS28"/>
    <property type="match status" value="1"/>
</dbReference>
<dbReference type="PANTHER" id="PTHR12937:SF0">
    <property type="entry name" value="VACUOLAR PROTEIN SORTING-ASSOCIATED PROTEIN 28 HOMOLOG"/>
    <property type="match status" value="1"/>
</dbReference>
<dbReference type="GO" id="GO:0000813">
    <property type="term" value="C:ESCRT I complex"/>
    <property type="evidence" value="ECO:0007669"/>
    <property type="project" value="InterPro"/>
</dbReference>
<dbReference type="SUPFAM" id="SSF140111">
    <property type="entry name" value="Endosomal sorting complex assembly domain"/>
    <property type="match status" value="1"/>
</dbReference>
<evidence type="ECO:0000313" key="9">
    <source>
        <dbReference type="EMBL" id="DAZ93957.1"/>
    </source>
</evidence>
<dbReference type="AlphaFoldDB" id="A0AAV2YKU6"/>
<name>A0AAV2YKU6_9STRA</name>
<comment type="subcellular location">
    <subcellularLocation>
        <location evidence="1">Endosome</location>
    </subcellularLocation>
</comment>
<keyword evidence="3" id="KW-0967">Endosome</keyword>
<protein>
    <recommendedName>
        <fullName evidence="11">Vacuolar protein sorting-associated protein 28 homolog</fullName>
    </recommendedName>
</protein>